<dbReference type="KEGG" id="psuu:Psuf_070720"/>
<organism evidence="1 2">
    <name type="scientific">Phytohabitans suffuscus</name>
    <dbReference type="NCBI Taxonomy" id="624315"/>
    <lineage>
        <taxon>Bacteria</taxon>
        <taxon>Bacillati</taxon>
        <taxon>Actinomycetota</taxon>
        <taxon>Actinomycetes</taxon>
        <taxon>Micromonosporales</taxon>
        <taxon>Micromonosporaceae</taxon>
    </lineage>
</organism>
<proteinExistence type="predicted"/>
<protein>
    <submittedName>
        <fullName evidence="1">Uncharacterized protein</fullName>
    </submittedName>
</protein>
<dbReference type="SUPFAM" id="SSF69118">
    <property type="entry name" value="AhpD-like"/>
    <property type="match status" value="1"/>
</dbReference>
<sequence>MAGEETGISRAWCEELVAELPASERAAGRLALLAALASYQVDDTVVAEFRAAAPDDRTLVEAAAWASFAAARRIGSWHNPAGDGQG</sequence>
<keyword evidence="2" id="KW-1185">Reference proteome</keyword>
<dbReference type="RefSeq" id="WP_197946734.1">
    <property type="nucleotide sequence ID" value="NZ_AP022871.1"/>
</dbReference>
<dbReference type="Proteomes" id="UP000503011">
    <property type="component" value="Chromosome"/>
</dbReference>
<evidence type="ECO:0000313" key="2">
    <source>
        <dbReference type="Proteomes" id="UP000503011"/>
    </source>
</evidence>
<dbReference type="InterPro" id="IPR029032">
    <property type="entry name" value="AhpD-like"/>
</dbReference>
<reference evidence="1 2" key="1">
    <citation type="submission" date="2020-03" db="EMBL/GenBank/DDBJ databases">
        <title>Whole genome shotgun sequence of Phytohabitans suffuscus NBRC 105367.</title>
        <authorList>
            <person name="Komaki H."/>
            <person name="Tamura T."/>
        </authorList>
    </citation>
    <scope>NUCLEOTIDE SEQUENCE [LARGE SCALE GENOMIC DNA]</scope>
    <source>
        <strain evidence="1 2">NBRC 105367</strain>
    </source>
</reference>
<reference evidence="1 2" key="2">
    <citation type="submission" date="2020-03" db="EMBL/GenBank/DDBJ databases">
        <authorList>
            <person name="Ichikawa N."/>
            <person name="Kimura A."/>
            <person name="Kitahashi Y."/>
            <person name="Uohara A."/>
        </authorList>
    </citation>
    <scope>NUCLEOTIDE SEQUENCE [LARGE SCALE GENOMIC DNA]</scope>
    <source>
        <strain evidence="1 2">NBRC 105367</strain>
    </source>
</reference>
<name>A0A6F8YUK9_9ACTN</name>
<dbReference type="EMBL" id="AP022871">
    <property type="protein sequence ID" value="BCB89759.1"/>
    <property type="molecule type" value="Genomic_DNA"/>
</dbReference>
<dbReference type="AlphaFoldDB" id="A0A6F8YUK9"/>
<accession>A0A6F8YUK9</accession>
<dbReference type="Gene3D" id="1.20.1290.10">
    <property type="entry name" value="AhpD-like"/>
    <property type="match status" value="1"/>
</dbReference>
<evidence type="ECO:0000313" key="1">
    <source>
        <dbReference type="EMBL" id="BCB89759.1"/>
    </source>
</evidence>
<gene>
    <name evidence="1" type="ORF">Psuf_070720</name>
</gene>